<proteinExistence type="predicted"/>
<dbReference type="KEGG" id="pbu:L21SP3_01804"/>
<reference evidence="5" key="1">
    <citation type="submission" date="2017-02" db="EMBL/GenBank/DDBJ databases">
        <title>Comparative genomics and description of representatives of a novel lineage of planctomycetes thriving in anoxic sediments.</title>
        <authorList>
            <person name="Spring S."/>
            <person name="Bunk B."/>
            <person name="Sproer C."/>
            <person name="Klenk H.-P."/>
        </authorList>
    </citation>
    <scope>NUCLEOTIDE SEQUENCE [LARGE SCALE GENOMIC DNA]</scope>
    <source>
        <strain evidence="5">L21-RPul-D3</strain>
    </source>
</reference>
<evidence type="ECO:0000313" key="4">
    <source>
        <dbReference type="EMBL" id="AQQ09982.1"/>
    </source>
</evidence>
<dbReference type="PROSITE" id="PS50977">
    <property type="entry name" value="HTH_TETR_2"/>
    <property type="match status" value="1"/>
</dbReference>
<keyword evidence="5" id="KW-1185">Reference proteome</keyword>
<dbReference type="PANTHER" id="PTHR43479:SF11">
    <property type="entry name" value="ACREF_ENVCD OPERON REPRESSOR-RELATED"/>
    <property type="match status" value="1"/>
</dbReference>
<dbReference type="EMBL" id="CP019633">
    <property type="protein sequence ID" value="AQQ09982.1"/>
    <property type="molecule type" value="Genomic_DNA"/>
</dbReference>
<feature type="domain" description="HTH tetR-type" evidence="3">
    <location>
        <begin position="7"/>
        <end position="67"/>
    </location>
</feature>
<dbReference type="Proteomes" id="UP000188273">
    <property type="component" value="Chromosome"/>
</dbReference>
<organism evidence="4 5">
    <name type="scientific">Sedimentisphaera cyanobacteriorum</name>
    <dbReference type="NCBI Taxonomy" id="1940790"/>
    <lineage>
        <taxon>Bacteria</taxon>
        <taxon>Pseudomonadati</taxon>
        <taxon>Planctomycetota</taxon>
        <taxon>Phycisphaerae</taxon>
        <taxon>Sedimentisphaerales</taxon>
        <taxon>Sedimentisphaeraceae</taxon>
        <taxon>Sedimentisphaera</taxon>
    </lineage>
</organism>
<evidence type="ECO:0000313" key="5">
    <source>
        <dbReference type="Proteomes" id="UP000188273"/>
    </source>
</evidence>
<dbReference type="STRING" id="1940790.L21SP3_01804"/>
<evidence type="ECO:0000259" key="3">
    <source>
        <dbReference type="PROSITE" id="PS50977"/>
    </source>
</evidence>
<dbReference type="PANTHER" id="PTHR43479">
    <property type="entry name" value="ACREF/ENVCD OPERON REPRESSOR-RELATED"/>
    <property type="match status" value="1"/>
</dbReference>
<protein>
    <submittedName>
        <fullName evidence="4">Putative DNA-binding transcriptional regulator</fullName>
    </submittedName>
</protein>
<evidence type="ECO:0000256" key="1">
    <source>
        <dbReference type="ARBA" id="ARBA00023125"/>
    </source>
</evidence>
<dbReference type="RefSeq" id="WP_077540796.1">
    <property type="nucleotide sequence ID" value="NZ_CP019633.1"/>
</dbReference>
<gene>
    <name evidence="4" type="ORF">L21SP3_01804</name>
</gene>
<dbReference type="Gene3D" id="1.10.357.10">
    <property type="entry name" value="Tetracycline Repressor, domain 2"/>
    <property type="match status" value="1"/>
</dbReference>
<name>A0A1Q2HRD2_9BACT</name>
<dbReference type="Pfam" id="PF00440">
    <property type="entry name" value="TetR_N"/>
    <property type="match status" value="1"/>
</dbReference>
<dbReference type="OrthoDB" id="9780939at2"/>
<dbReference type="PRINTS" id="PR00455">
    <property type="entry name" value="HTHTETR"/>
</dbReference>
<feature type="DNA-binding region" description="H-T-H motif" evidence="2">
    <location>
        <begin position="30"/>
        <end position="49"/>
    </location>
</feature>
<dbReference type="InterPro" id="IPR001647">
    <property type="entry name" value="HTH_TetR"/>
</dbReference>
<dbReference type="AlphaFoldDB" id="A0A1Q2HRD2"/>
<dbReference type="SUPFAM" id="SSF46689">
    <property type="entry name" value="Homeodomain-like"/>
    <property type="match status" value="1"/>
</dbReference>
<keyword evidence="1 2" id="KW-0238">DNA-binding</keyword>
<dbReference type="GO" id="GO:0003677">
    <property type="term" value="F:DNA binding"/>
    <property type="evidence" value="ECO:0007669"/>
    <property type="project" value="UniProtKB-UniRule"/>
</dbReference>
<dbReference type="InterPro" id="IPR050624">
    <property type="entry name" value="HTH-type_Tx_Regulator"/>
</dbReference>
<accession>A0A1Q2HRD2</accession>
<sequence length="213" mass="24543">MRYSTSKLTVQNLINSAGELAARVGFPNVTTRGIARLSGENIGTIHYHFGSKDKLLEAVVHEVIEKKRHLLRNVLKEGGELETKDSQAKMIRKLVRRNIDNMFRSENPVWHSRAVFQVLQTEWRLKDIVQREMIDPELTALKAFFKKVKPSLTDEKAFQHALLMGIPVYFHADYSKSIKDKLGKDEYSEEYLNYLEDVITYQTQCAMGLPSDK</sequence>
<evidence type="ECO:0000256" key="2">
    <source>
        <dbReference type="PROSITE-ProRule" id="PRU00335"/>
    </source>
</evidence>
<dbReference type="InterPro" id="IPR009057">
    <property type="entry name" value="Homeodomain-like_sf"/>
</dbReference>